<comment type="caution">
    <text evidence="6">The sequence shown here is derived from an EMBL/GenBank/DDBJ whole genome shotgun (WGS) entry which is preliminary data.</text>
</comment>
<dbReference type="Gene3D" id="3.30.9.10">
    <property type="entry name" value="D-Amino Acid Oxidase, subunit A, domain 2"/>
    <property type="match status" value="1"/>
</dbReference>
<dbReference type="AlphaFoldDB" id="A0AAV9J8U9"/>
<protein>
    <recommendedName>
        <fullName evidence="5">FAD-binding domain-containing protein</fullName>
    </recommendedName>
</protein>
<dbReference type="Gene3D" id="3.50.50.60">
    <property type="entry name" value="FAD/NAD(P)-binding domain"/>
    <property type="match status" value="1"/>
</dbReference>
<dbReference type="PANTHER" id="PTHR43004">
    <property type="entry name" value="TRK SYSTEM POTASSIUM UPTAKE PROTEIN"/>
    <property type="match status" value="1"/>
</dbReference>
<evidence type="ECO:0000313" key="6">
    <source>
        <dbReference type="EMBL" id="KAK4541283.1"/>
    </source>
</evidence>
<dbReference type="Pfam" id="PF01494">
    <property type="entry name" value="FAD_binding_3"/>
    <property type="match status" value="1"/>
</dbReference>
<evidence type="ECO:0000313" key="7">
    <source>
        <dbReference type="Proteomes" id="UP001324427"/>
    </source>
</evidence>
<evidence type="ECO:0000256" key="1">
    <source>
        <dbReference type="ARBA" id="ARBA00001974"/>
    </source>
</evidence>
<dbReference type="Gene3D" id="3.40.30.120">
    <property type="match status" value="1"/>
</dbReference>
<organism evidence="6 7">
    <name type="scientific">Oleoguttula mirabilis</name>
    <dbReference type="NCBI Taxonomy" id="1507867"/>
    <lineage>
        <taxon>Eukaryota</taxon>
        <taxon>Fungi</taxon>
        <taxon>Dikarya</taxon>
        <taxon>Ascomycota</taxon>
        <taxon>Pezizomycotina</taxon>
        <taxon>Dothideomycetes</taxon>
        <taxon>Dothideomycetidae</taxon>
        <taxon>Mycosphaerellales</taxon>
        <taxon>Teratosphaeriaceae</taxon>
        <taxon>Oleoguttula</taxon>
    </lineage>
</organism>
<sequence>MGSLGSNIAESQELDVAVLIVGGGPAGLLLAYLLSKLDVPSLIIEKYPQRLAAPKAHALSPRSLEICRQFGLDTRALRRLGTPRDDAYWVNFITNLGGERIGVLPYERMDAEVLDDTPEMIHNIPQPDFEDFIATALAQTPSVELRKGVGFVSCQQTDAAVVTTVEERLSRRRYNVRSAYVVGCDGAKSAVREALGIVCEGEDSYETMMTIHFRADIRSVVGANVGMLHWILDPAVSGFVIAYDLSGNQVLIHNFDPEKHPVSTWNEALCRSVLSAAIGQDIPTEVLSWRPWILSRKVAKQYRRGNVFLAGDAAHSFPPTGGLGLNTGIADVHNLSHKIAAAHHGWAGTALLDSYGAERRHVAEVCAKQSSKNGVQIFSFLKMLGTAGTADVDEARVKLLSTIHDPGKQKDISREVEAQREHFDNLELHIGYVYGRQETPPHASHYRPKFCTGARLPHAFVSFPRAIKKPNLPALDVSYVKEFDEAECADRQFSTLDLCAPDAFTLLVGTCEGKVHRGEALRRQLGEKGVLLNVYVVGVDVAFVHQKHRSLFESEVGLSEGGGLLIRPDQHILLPLPPAVSDEHARLQVLTYLGLL</sequence>
<accession>A0AAV9J8U9</accession>
<reference evidence="6 7" key="1">
    <citation type="submission" date="2021-11" db="EMBL/GenBank/DDBJ databases">
        <title>Black yeast isolated from Biological Soil Crust.</title>
        <authorList>
            <person name="Kurbessoian T."/>
        </authorList>
    </citation>
    <scope>NUCLEOTIDE SEQUENCE [LARGE SCALE GENOMIC DNA]</scope>
    <source>
        <strain evidence="6 7">CCFEE 5522</strain>
    </source>
</reference>
<dbReference type="GO" id="GO:0071949">
    <property type="term" value="F:FAD binding"/>
    <property type="evidence" value="ECO:0007669"/>
    <property type="project" value="InterPro"/>
</dbReference>
<dbReference type="EMBL" id="JAVFHQ010000055">
    <property type="protein sequence ID" value="KAK4541283.1"/>
    <property type="molecule type" value="Genomic_DNA"/>
</dbReference>
<evidence type="ECO:0000256" key="4">
    <source>
        <dbReference type="ARBA" id="ARBA00023002"/>
    </source>
</evidence>
<keyword evidence="7" id="KW-1185">Reference proteome</keyword>
<evidence type="ECO:0000256" key="2">
    <source>
        <dbReference type="ARBA" id="ARBA00022630"/>
    </source>
</evidence>
<dbReference type="Proteomes" id="UP001324427">
    <property type="component" value="Unassembled WGS sequence"/>
</dbReference>
<dbReference type="InterPro" id="IPR036188">
    <property type="entry name" value="FAD/NAD-bd_sf"/>
</dbReference>
<keyword evidence="4" id="KW-0560">Oxidoreductase</keyword>
<evidence type="ECO:0000259" key="5">
    <source>
        <dbReference type="Pfam" id="PF01494"/>
    </source>
</evidence>
<feature type="domain" description="FAD-binding" evidence="5">
    <location>
        <begin position="15"/>
        <end position="367"/>
    </location>
</feature>
<evidence type="ECO:0000256" key="3">
    <source>
        <dbReference type="ARBA" id="ARBA00022827"/>
    </source>
</evidence>
<name>A0AAV9J8U9_9PEZI</name>
<comment type="cofactor">
    <cofactor evidence="1">
        <name>FAD</name>
        <dbReference type="ChEBI" id="CHEBI:57692"/>
    </cofactor>
</comment>
<proteinExistence type="predicted"/>
<dbReference type="PANTHER" id="PTHR43004:SF19">
    <property type="entry name" value="BINDING MONOOXYGENASE, PUTATIVE (JCVI)-RELATED"/>
    <property type="match status" value="1"/>
</dbReference>
<dbReference type="InterPro" id="IPR050641">
    <property type="entry name" value="RIFMO-like"/>
</dbReference>
<gene>
    <name evidence="6" type="ORF">LTR36_008199</name>
</gene>
<keyword evidence="3" id="KW-0274">FAD</keyword>
<dbReference type="SUPFAM" id="SSF51905">
    <property type="entry name" value="FAD/NAD(P)-binding domain"/>
    <property type="match status" value="1"/>
</dbReference>
<keyword evidence="2" id="KW-0285">Flavoprotein</keyword>
<dbReference type="GO" id="GO:0016709">
    <property type="term" value="F:oxidoreductase activity, acting on paired donors, with incorporation or reduction of molecular oxygen, NAD(P)H as one donor, and incorporation of one atom of oxygen"/>
    <property type="evidence" value="ECO:0007669"/>
    <property type="project" value="UniProtKB-ARBA"/>
</dbReference>
<dbReference type="InterPro" id="IPR002938">
    <property type="entry name" value="FAD-bd"/>
</dbReference>
<dbReference type="PRINTS" id="PR00420">
    <property type="entry name" value="RNGMNOXGNASE"/>
</dbReference>